<comment type="similarity">
    <text evidence="4">Belongs to the metallo-beta-lactamase superfamily. Type III sulfatase family.</text>
</comment>
<keyword evidence="3" id="KW-0862">Zinc</keyword>
<dbReference type="EMBL" id="CP002085">
    <property type="protein sequence ID" value="ADK85409.1"/>
    <property type="molecule type" value="Genomic_DNA"/>
</dbReference>
<dbReference type="GO" id="GO:0018741">
    <property type="term" value="F:linear primary-alkylsulfatase activity"/>
    <property type="evidence" value="ECO:0007669"/>
    <property type="project" value="InterPro"/>
</dbReference>
<evidence type="ECO:0000256" key="1">
    <source>
        <dbReference type="ARBA" id="ARBA00022723"/>
    </source>
</evidence>
<dbReference type="AlphaFoldDB" id="E1QI92"/>
<dbReference type="PANTHER" id="PTHR43223">
    <property type="entry name" value="ALKYL/ARYL-SULFATASE"/>
    <property type="match status" value="1"/>
</dbReference>
<dbReference type="GO" id="GO:0046983">
    <property type="term" value="F:protein dimerization activity"/>
    <property type="evidence" value="ECO:0007669"/>
    <property type="project" value="InterPro"/>
</dbReference>
<dbReference type="PANTHER" id="PTHR43223:SF1">
    <property type="entry name" value="ALKYL_ARYL-SULFATASE BDS1"/>
    <property type="match status" value="1"/>
</dbReference>
<evidence type="ECO:0000259" key="6">
    <source>
        <dbReference type="SMART" id="SM00849"/>
    </source>
</evidence>
<feature type="signal peptide" evidence="5">
    <location>
        <begin position="1"/>
        <end position="20"/>
    </location>
</feature>
<name>E1QI92_DESB2</name>
<gene>
    <name evidence="7" type="ordered locus">Deba_2044</name>
</gene>
<dbReference type="Proteomes" id="UP000009047">
    <property type="component" value="Chromosome"/>
</dbReference>
<dbReference type="Pfam" id="PF14863">
    <property type="entry name" value="Alkyl_sulf_dimr"/>
    <property type="match status" value="1"/>
</dbReference>
<evidence type="ECO:0000313" key="7">
    <source>
        <dbReference type="EMBL" id="ADK85409.1"/>
    </source>
</evidence>
<dbReference type="eggNOG" id="COG2015">
    <property type="taxonomic scope" value="Bacteria"/>
</dbReference>
<keyword evidence="2" id="KW-0378">Hydrolase</keyword>
<dbReference type="CDD" id="cd07710">
    <property type="entry name" value="arylsulfatase_Sdsa1-like_MBL-fold"/>
    <property type="match status" value="1"/>
</dbReference>
<dbReference type="HOGENOM" id="CLU_014655_0_1_7"/>
<dbReference type="InterPro" id="IPR052195">
    <property type="entry name" value="Bact_Alkyl/Aryl-Sulfatase"/>
</dbReference>
<dbReference type="Gene3D" id="3.60.15.30">
    <property type="entry name" value="Metallo-beta-lactamase domain"/>
    <property type="match status" value="1"/>
</dbReference>
<evidence type="ECO:0000256" key="4">
    <source>
        <dbReference type="ARBA" id="ARBA00033751"/>
    </source>
</evidence>
<keyword evidence="8" id="KW-1185">Reference proteome</keyword>
<keyword evidence="5" id="KW-0732">Signal</keyword>
<dbReference type="KEGG" id="dbr:Deba_2044"/>
<keyword evidence="1" id="KW-0479">Metal-binding</keyword>
<dbReference type="GO" id="GO:0046872">
    <property type="term" value="F:metal ion binding"/>
    <property type="evidence" value="ECO:0007669"/>
    <property type="project" value="UniProtKB-KW"/>
</dbReference>
<sequence>MLKRLCLLLICLLLAAPALATQPPGDAPPDPRLIEHNKDFPKEVIKLTDGVYVAVGYGLANSALIVGDGGNIIVDTMESVEEALPVREAFAKLSDQPVKAIIYTHNHPDHVFGAAAFAAGGEPLVVSHSSTNYFLDRFLNTISPATSTRAMRMFGPLLPAGYHINSGIGPHLGYKPGMTIGLLRPTKTFDDKLELEVAGVKMLLFHAPGETDDQINIWLPDKKALFIGDNFYKTFPNLYTIRGTSYRDVTKWVASLDKARDLRPEYLVLGHTLPLKGADEIYKSLTNYRDAIQFVHDQTVRGINQDKSAGQIAAEVKLPKHLAEDPYLIEYYGMVPWSVRSIYDGYMGWYSGKARDLFPLPLPEQAALMAELAGGPDKLLAAAQKALDKGQAQWALELGDDVLQLQPENAQARALKVKAIKALVTGGVNANARNYLLTCALETEGGLTIPKADKKKVASEVIRAVPIARVFETMMVNLDPQKSAESDILVVFSFPDLKADYSAHLRRGVVEIRQRPSAKPDVVLTMDSNAFKEFMAGKIKAKKALSPEYAKVEGDPMKLMMFLEMFK</sequence>
<dbReference type="InterPro" id="IPR038536">
    <property type="entry name" value="Alkyl/aryl-sulf_dimr_sf"/>
</dbReference>
<proteinExistence type="inferred from homology"/>
<organism evidence="7 8">
    <name type="scientific">Desulfarculus baarsii (strain ATCC 33931 / DSM 2075 / LMG 7858 / VKM B-1802 / 2st14)</name>
    <dbReference type="NCBI Taxonomy" id="644282"/>
    <lineage>
        <taxon>Bacteria</taxon>
        <taxon>Pseudomonadati</taxon>
        <taxon>Thermodesulfobacteriota</taxon>
        <taxon>Desulfarculia</taxon>
        <taxon>Desulfarculales</taxon>
        <taxon>Desulfarculaceae</taxon>
        <taxon>Desulfarculus</taxon>
    </lineage>
</organism>
<dbReference type="SUPFAM" id="SSF56281">
    <property type="entry name" value="Metallo-hydrolase/oxidoreductase"/>
    <property type="match status" value="1"/>
</dbReference>
<evidence type="ECO:0000256" key="5">
    <source>
        <dbReference type="SAM" id="SignalP"/>
    </source>
</evidence>
<protein>
    <submittedName>
        <fullName evidence="7">Beta-lactamase domain protein</fullName>
    </submittedName>
</protein>
<dbReference type="InterPro" id="IPR029229">
    <property type="entry name" value="Alkyl_sulf_C"/>
</dbReference>
<feature type="domain" description="Metallo-beta-lactamase" evidence="6">
    <location>
        <begin position="59"/>
        <end position="271"/>
    </location>
</feature>
<evidence type="ECO:0000256" key="3">
    <source>
        <dbReference type="ARBA" id="ARBA00022833"/>
    </source>
</evidence>
<feature type="chain" id="PRO_5003150380" evidence="5">
    <location>
        <begin position="21"/>
        <end position="567"/>
    </location>
</feature>
<dbReference type="SMART" id="SM00849">
    <property type="entry name" value="Lactamase_B"/>
    <property type="match status" value="1"/>
</dbReference>
<dbReference type="STRING" id="644282.Deba_2044"/>
<dbReference type="InterPro" id="IPR044097">
    <property type="entry name" value="Bds1/SdsA1_MBL-fold"/>
</dbReference>
<dbReference type="Gene3D" id="3.30.1050.10">
    <property type="entry name" value="SCP2 sterol-binding domain"/>
    <property type="match status" value="1"/>
</dbReference>
<dbReference type="InterPro" id="IPR036527">
    <property type="entry name" value="SCP2_sterol-bd_dom_sf"/>
</dbReference>
<accession>E1QI92</accession>
<dbReference type="Pfam" id="PF14864">
    <property type="entry name" value="Alkyl_sulf_C"/>
    <property type="match status" value="1"/>
</dbReference>
<dbReference type="InterPro" id="IPR001279">
    <property type="entry name" value="Metallo-B-lactamas"/>
</dbReference>
<dbReference type="InterPro" id="IPR036866">
    <property type="entry name" value="RibonucZ/Hydroxyglut_hydro"/>
</dbReference>
<dbReference type="SUPFAM" id="SSF55718">
    <property type="entry name" value="SCP-like"/>
    <property type="match status" value="1"/>
</dbReference>
<evidence type="ECO:0000313" key="8">
    <source>
        <dbReference type="Proteomes" id="UP000009047"/>
    </source>
</evidence>
<dbReference type="GO" id="GO:0018909">
    <property type="term" value="P:dodecyl sulfate metabolic process"/>
    <property type="evidence" value="ECO:0007669"/>
    <property type="project" value="InterPro"/>
</dbReference>
<dbReference type="Pfam" id="PF00753">
    <property type="entry name" value="Lactamase_B"/>
    <property type="match status" value="1"/>
</dbReference>
<evidence type="ECO:0000256" key="2">
    <source>
        <dbReference type="ARBA" id="ARBA00022801"/>
    </source>
</evidence>
<reference evidence="7 8" key="1">
    <citation type="journal article" date="2010" name="Stand. Genomic Sci.">
        <title>Complete genome sequence of Desulfarculus baarsii type strain (2st14).</title>
        <authorList>
            <person name="Sun H."/>
            <person name="Spring S."/>
            <person name="Lapidus A."/>
            <person name="Davenport K."/>
            <person name="Del Rio T.G."/>
            <person name="Tice H."/>
            <person name="Nolan M."/>
            <person name="Copeland A."/>
            <person name="Cheng J.F."/>
            <person name="Lucas S."/>
            <person name="Tapia R."/>
            <person name="Goodwin L."/>
            <person name="Pitluck S."/>
            <person name="Ivanova N."/>
            <person name="Pagani I."/>
            <person name="Mavromatis K."/>
            <person name="Ovchinnikova G."/>
            <person name="Pati A."/>
            <person name="Chen A."/>
            <person name="Palaniappan K."/>
            <person name="Hauser L."/>
            <person name="Chang Y.J."/>
            <person name="Jeffries C.D."/>
            <person name="Detter J.C."/>
            <person name="Han C."/>
            <person name="Rohde M."/>
            <person name="Brambilla E."/>
            <person name="Goker M."/>
            <person name="Woyke T."/>
            <person name="Bristow J."/>
            <person name="Eisen J.A."/>
            <person name="Markowitz V."/>
            <person name="Hugenholtz P."/>
            <person name="Kyrpides N.C."/>
            <person name="Klenk H.P."/>
            <person name="Land M."/>
        </authorList>
    </citation>
    <scope>NUCLEOTIDE SEQUENCE [LARGE SCALE GENOMIC DNA]</scope>
    <source>
        <strain evidence="8">ATCC 33931 / DSM 2075 / LMG 7858 / VKM B-1802 / 2st14</strain>
    </source>
</reference>
<dbReference type="Gene3D" id="1.25.40.880">
    <property type="entry name" value="Alkyl sulfatase, dimerisation domain"/>
    <property type="match status" value="1"/>
</dbReference>
<dbReference type="InterPro" id="IPR029228">
    <property type="entry name" value="Alkyl_sulf_dimr"/>
</dbReference>
<dbReference type="RefSeq" id="WP_013258850.1">
    <property type="nucleotide sequence ID" value="NC_014365.1"/>
</dbReference>